<organism evidence="1 2">
    <name type="scientific">Choristoneura fumiferana</name>
    <name type="common">Spruce budworm moth</name>
    <name type="synonym">Archips fumiferana</name>
    <dbReference type="NCBI Taxonomy" id="7141"/>
    <lineage>
        <taxon>Eukaryota</taxon>
        <taxon>Metazoa</taxon>
        <taxon>Ecdysozoa</taxon>
        <taxon>Arthropoda</taxon>
        <taxon>Hexapoda</taxon>
        <taxon>Insecta</taxon>
        <taxon>Pterygota</taxon>
        <taxon>Neoptera</taxon>
        <taxon>Endopterygota</taxon>
        <taxon>Lepidoptera</taxon>
        <taxon>Glossata</taxon>
        <taxon>Ditrysia</taxon>
        <taxon>Tortricoidea</taxon>
        <taxon>Tortricidae</taxon>
        <taxon>Tortricinae</taxon>
        <taxon>Choristoneura</taxon>
    </lineage>
</organism>
<accession>A0ACC0JKN8</accession>
<name>A0ACC0JKN8_CHOFU</name>
<dbReference type="Proteomes" id="UP001064048">
    <property type="component" value="Chromosome 4"/>
</dbReference>
<evidence type="ECO:0000313" key="2">
    <source>
        <dbReference type="Proteomes" id="UP001064048"/>
    </source>
</evidence>
<reference evidence="1 2" key="1">
    <citation type="journal article" date="2022" name="Genome Biol. Evol.">
        <title>The Spruce Budworm Genome: Reconstructing the Evolutionary History of Antifreeze Proteins.</title>
        <authorList>
            <person name="Beliveau C."/>
            <person name="Gagne P."/>
            <person name="Picq S."/>
            <person name="Vernygora O."/>
            <person name="Keeling C.I."/>
            <person name="Pinkney K."/>
            <person name="Doucet D."/>
            <person name="Wen F."/>
            <person name="Johnston J.S."/>
            <person name="Maaroufi H."/>
            <person name="Boyle B."/>
            <person name="Laroche J."/>
            <person name="Dewar K."/>
            <person name="Juretic N."/>
            <person name="Blackburn G."/>
            <person name="Nisole A."/>
            <person name="Brunet B."/>
            <person name="Brandao M."/>
            <person name="Lumley L."/>
            <person name="Duan J."/>
            <person name="Quan G."/>
            <person name="Lucarotti C.J."/>
            <person name="Roe A.D."/>
            <person name="Sperling F.A.H."/>
            <person name="Levesque R.C."/>
            <person name="Cusson M."/>
        </authorList>
    </citation>
    <scope>NUCLEOTIDE SEQUENCE [LARGE SCALE GENOMIC DNA]</scope>
    <source>
        <strain evidence="1">Glfc:IPQL:Cfum</strain>
    </source>
</reference>
<gene>
    <name evidence="1" type="ORF">MSG28_003051</name>
</gene>
<protein>
    <submittedName>
        <fullName evidence="1">Uncharacterized protein</fullName>
    </submittedName>
</protein>
<sequence length="352" mass="40548">MTLNASKGWSHSDGYLSSDNDVYPKRGRSNGIHPDLTVFLKEDPLEWSNNCITYNSGYKLYLHHPADVPQHSLYYFSAHYDQTVSYFLAYTPNNCRLECLSNYTFNRCGCVMHHMPQSFADKEGHPGTEVEKCQCYPLCNEVQYGAETLKTKFDFDRYLQAASPTQLAGRCVKTIQEQDGRWGRKDLECKPRLGKRSVRRPPTRWTMTNDGDVKAAGKMQAVSNRSIWRSLREAYVQQQWSSYGIKYTHLEFYHKEPRFVSMRRSELFGLTDFLANCGGLLGLFLGFSFLSLVEIFYFCTLRGYRLNNWVTTAFYLGLVAQYNQGLAKRLSVVRCVRHLHQKGLHGDVTGGY</sequence>
<keyword evidence="2" id="KW-1185">Reference proteome</keyword>
<evidence type="ECO:0000313" key="1">
    <source>
        <dbReference type="EMBL" id="KAI8424618.1"/>
    </source>
</evidence>
<proteinExistence type="predicted"/>
<dbReference type="EMBL" id="CM046104">
    <property type="protein sequence ID" value="KAI8424618.1"/>
    <property type="molecule type" value="Genomic_DNA"/>
</dbReference>
<comment type="caution">
    <text evidence="1">The sequence shown here is derived from an EMBL/GenBank/DDBJ whole genome shotgun (WGS) entry which is preliminary data.</text>
</comment>